<dbReference type="AlphaFoldDB" id="A0A371XBC9"/>
<gene>
    <name evidence="10" type="primary">alr</name>
    <name evidence="10" type="ORF">DYI37_01615</name>
</gene>
<organism evidence="10 11">
    <name type="scientific">Fulvimarina endophytica</name>
    <dbReference type="NCBI Taxonomy" id="2293836"/>
    <lineage>
        <taxon>Bacteria</taxon>
        <taxon>Pseudomonadati</taxon>
        <taxon>Pseudomonadota</taxon>
        <taxon>Alphaproteobacteria</taxon>
        <taxon>Hyphomicrobiales</taxon>
        <taxon>Aurantimonadaceae</taxon>
        <taxon>Fulvimarina</taxon>
    </lineage>
</organism>
<reference evidence="10 11" key="1">
    <citation type="submission" date="2018-08" db="EMBL/GenBank/DDBJ databases">
        <title>Fulvimarina sp. 85, whole genome shotgun sequence.</title>
        <authorList>
            <person name="Tuo L."/>
        </authorList>
    </citation>
    <scope>NUCLEOTIDE SEQUENCE [LARGE SCALE GENOMIC DNA]</scope>
    <source>
        <strain evidence="10 11">85</strain>
    </source>
</reference>
<comment type="catalytic activity">
    <reaction evidence="1 6">
        <text>L-alanine = D-alanine</text>
        <dbReference type="Rhea" id="RHEA:20249"/>
        <dbReference type="ChEBI" id="CHEBI:57416"/>
        <dbReference type="ChEBI" id="CHEBI:57972"/>
        <dbReference type="EC" id="5.1.1.1"/>
    </reaction>
</comment>
<comment type="cofactor">
    <cofactor evidence="2 6 7">
        <name>pyridoxal 5'-phosphate</name>
        <dbReference type="ChEBI" id="CHEBI:597326"/>
    </cofactor>
</comment>
<dbReference type="GO" id="GO:0008784">
    <property type="term" value="F:alanine racemase activity"/>
    <property type="evidence" value="ECO:0007669"/>
    <property type="project" value="UniProtKB-UniRule"/>
</dbReference>
<feature type="modified residue" description="N6-(pyridoxal phosphate)lysine" evidence="6 7">
    <location>
        <position position="51"/>
    </location>
</feature>
<dbReference type="UniPathway" id="UPA00042">
    <property type="reaction ID" value="UER00497"/>
</dbReference>
<dbReference type="InterPro" id="IPR001608">
    <property type="entry name" value="Ala_racemase_N"/>
</dbReference>
<keyword evidence="4 6" id="KW-0663">Pyridoxal phosphate</keyword>
<feature type="active site" description="Proton acceptor; specific for L-alanine" evidence="6">
    <location>
        <position position="275"/>
    </location>
</feature>
<name>A0A371XBC9_9HYPH</name>
<keyword evidence="11" id="KW-1185">Reference proteome</keyword>
<evidence type="ECO:0000256" key="5">
    <source>
        <dbReference type="ARBA" id="ARBA00023235"/>
    </source>
</evidence>
<accession>A0A371XBC9</accession>
<evidence type="ECO:0000313" key="11">
    <source>
        <dbReference type="Proteomes" id="UP000264310"/>
    </source>
</evidence>
<proteinExistence type="inferred from homology"/>
<dbReference type="HAMAP" id="MF_01201">
    <property type="entry name" value="Ala_racemase"/>
    <property type="match status" value="1"/>
</dbReference>
<dbReference type="InterPro" id="IPR009006">
    <property type="entry name" value="Ala_racemase/Decarboxylase_C"/>
</dbReference>
<dbReference type="OrthoDB" id="9813814at2"/>
<sequence>MSEAAQPAASGLREAGPQRMPSVEIDRSALVRNWRRVAARQPNARTGAAVKCDGYGLGAAEVARALHEAGCRDFFVAWPEEGGIVRQAIEALSDTPESRIYVLQGIEPDAIELFRQERLIPVLSSRDDIAIWTEGASRPGDRPIAALQVETGMNRLGIDDQDLDFVAALVASGDLKTGLLLSHLASADESREQTGSQFRRFNEIAERFPDVERSLANSAGVFCGPEFGFELTRPGIALYGGRGSLPDDCGIEPVATLTAAVLQIRTAKAGEAVGYGGTVRLSRPTRIATIGMGYGDGYRRALSGDHAATRPDLPTPSAFLHGHRVPILGRISMDLVLLDVSDLPEGRVQPGDRAEFFGPNVPIDEVARAAGTIAYEMLTGLGPRVYRRWSQGTN</sequence>
<dbReference type="InterPro" id="IPR029066">
    <property type="entry name" value="PLP-binding_barrel"/>
</dbReference>
<comment type="caution">
    <text evidence="10">The sequence shown here is derived from an EMBL/GenBank/DDBJ whole genome shotgun (WGS) entry which is preliminary data.</text>
</comment>
<evidence type="ECO:0000256" key="8">
    <source>
        <dbReference type="PIRSR" id="PIRSR600821-52"/>
    </source>
</evidence>
<dbReference type="GO" id="GO:0030170">
    <property type="term" value="F:pyridoxal phosphate binding"/>
    <property type="evidence" value="ECO:0007669"/>
    <property type="project" value="UniProtKB-UniRule"/>
</dbReference>
<feature type="binding site" evidence="6 8">
    <location>
        <position position="155"/>
    </location>
    <ligand>
        <name>substrate</name>
    </ligand>
</feature>
<dbReference type="InterPro" id="IPR000821">
    <property type="entry name" value="Ala_racemase"/>
</dbReference>
<evidence type="ECO:0000256" key="3">
    <source>
        <dbReference type="ARBA" id="ARBA00013089"/>
    </source>
</evidence>
<dbReference type="Gene3D" id="3.20.20.10">
    <property type="entry name" value="Alanine racemase"/>
    <property type="match status" value="1"/>
</dbReference>
<dbReference type="GO" id="GO:0005829">
    <property type="term" value="C:cytosol"/>
    <property type="evidence" value="ECO:0007669"/>
    <property type="project" value="TreeGrafter"/>
</dbReference>
<keyword evidence="5 6" id="KW-0413">Isomerase</keyword>
<dbReference type="Proteomes" id="UP000264310">
    <property type="component" value="Unassembled WGS sequence"/>
</dbReference>
<dbReference type="CDD" id="cd00430">
    <property type="entry name" value="PLPDE_III_AR"/>
    <property type="match status" value="1"/>
</dbReference>
<evidence type="ECO:0000313" key="10">
    <source>
        <dbReference type="EMBL" id="RFC66543.1"/>
    </source>
</evidence>
<evidence type="ECO:0000256" key="2">
    <source>
        <dbReference type="ARBA" id="ARBA00001933"/>
    </source>
</evidence>
<evidence type="ECO:0000256" key="1">
    <source>
        <dbReference type="ARBA" id="ARBA00000316"/>
    </source>
</evidence>
<dbReference type="InterPro" id="IPR011079">
    <property type="entry name" value="Ala_racemase_C"/>
</dbReference>
<comment type="pathway">
    <text evidence="6">Amino-acid biosynthesis; D-alanine biosynthesis; D-alanine from L-alanine: step 1/1.</text>
</comment>
<dbReference type="SUPFAM" id="SSF51419">
    <property type="entry name" value="PLP-binding barrel"/>
    <property type="match status" value="1"/>
</dbReference>
<feature type="active site" description="Proton acceptor; specific for D-alanine" evidence="6">
    <location>
        <position position="51"/>
    </location>
</feature>
<comment type="function">
    <text evidence="6">Catalyzes the interconversion of L-alanine and D-alanine. May also act on other amino acids.</text>
</comment>
<evidence type="ECO:0000256" key="4">
    <source>
        <dbReference type="ARBA" id="ARBA00022898"/>
    </source>
</evidence>
<dbReference type="Gene3D" id="2.40.37.10">
    <property type="entry name" value="Lyase, Ornithine Decarboxylase, Chain A, domain 1"/>
    <property type="match status" value="1"/>
</dbReference>
<dbReference type="GO" id="GO:0030632">
    <property type="term" value="P:D-alanine biosynthetic process"/>
    <property type="evidence" value="ECO:0007669"/>
    <property type="project" value="UniProtKB-UniRule"/>
</dbReference>
<evidence type="ECO:0000259" key="9">
    <source>
        <dbReference type="SMART" id="SM01005"/>
    </source>
</evidence>
<protein>
    <recommendedName>
        <fullName evidence="3 6">Alanine racemase</fullName>
        <ecNumber evidence="3 6">5.1.1.1</ecNumber>
    </recommendedName>
</protein>
<evidence type="ECO:0000256" key="7">
    <source>
        <dbReference type="PIRSR" id="PIRSR600821-50"/>
    </source>
</evidence>
<dbReference type="NCBIfam" id="TIGR00492">
    <property type="entry name" value="alr"/>
    <property type="match status" value="1"/>
</dbReference>
<comment type="similarity">
    <text evidence="6">Belongs to the alanine racemase family.</text>
</comment>
<evidence type="ECO:0000256" key="6">
    <source>
        <dbReference type="HAMAP-Rule" id="MF_01201"/>
    </source>
</evidence>
<dbReference type="PANTHER" id="PTHR30511:SF0">
    <property type="entry name" value="ALANINE RACEMASE, CATABOLIC-RELATED"/>
    <property type="match status" value="1"/>
</dbReference>
<dbReference type="PRINTS" id="PR00992">
    <property type="entry name" value="ALARACEMASE"/>
</dbReference>
<dbReference type="Pfam" id="PF01168">
    <property type="entry name" value="Ala_racemase_N"/>
    <property type="match status" value="1"/>
</dbReference>
<dbReference type="EMBL" id="QURL01000001">
    <property type="protein sequence ID" value="RFC66543.1"/>
    <property type="molecule type" value="Genomic_DNA"/>
</dbReference>
<feature type="binding site" evidence="6 8">
    <location>
        <position position="333"/>
    </location>
    <ligand>
        <name>substrate</name>
    </ligand>
</feature>
<feature type="domain" description="Alanine racemase C-terminal" evidence="9">
    <location>
        <begin position="254"/>
        <end position="390"/>
    </location>
</feature>
<dbReference type="EC" id="5.1.1.1" evidence="3 6"/>
<dbReference type="SMART" id="SM01005">
    <property type="entry name" value="Ala_racemase_C"/>
    <property type="match status" value="1"/>
</dbReference>
<dbReference type="SUPFAM" id="SSF50621">
    <property type="entry name" value="Alanine racemase C-terminal domain-like"/>
    <property type="match status" value="1"/>
</dbReference>
<dbReference type="PANTHER" id="PTHR30511">
    <property type="entry name" value="ALANINE RACEMASE"/>
    <property type="match status" value="1"/>
</dbReference>
<dbReference type="Pfam" id="PF00842">
    <property type="entry name" value="Ala_racemase_C"/>
    <property type="match status" value="1"/>
</dbReference>